<accession>E2ARF1</accession>
<dbReference type="EMBL" id="GL442063">
    <property type="protein sequence ID" value="EFN63960.1"/>
    <property type="molecule type" value="Genomic_DNA"/>
</dbReference>
<dbReference type="GO" id="GO:0006629">
    <property type="term" value="P:lipid metabolic process"/>
    <property type="evidence" value="ECO:0007669"/>
    <property type="project" value="UniProtKB-KW"/>
</dbReference>
<dbReference type="GO" id="GO:0042632">
    <property type="term" value="P:cholesterol homeostasis"/>
    <property type="evidence" value="ECO:0007669"/>
    <property type="project" value="TreeGrafter"/>
</dbReference>
<evidence type="ECO:0000256" key="13">
    <source>
        <dbReference type="SAM" id="SignalP"/>
    </source>
</evidence>
<dbReference type="Proteomes" id="UP000000311">
    <property type="component" value="Unassembled WGS sequence"/>
</dbReference>
<dbReference type="Pfam" id="PF22314">
    <property type="entry name" value="NPC1_MLD"/>
    <property type="match status" value="1"/>
</dbReference>
<dbReference type="InterPro" id="IPR053956">
    <property type="entry name" value="NPC1_MLD"/>
</dbReference>
<evidence type="ECO:0000256" key="11">
    <source>
        <dbReference type="ARBA" id="ARBA00034049"/>
    </source>
</evidence>
<dbReference type="GO" id="GO:0005886">
    <property type="term" value="C:plasma membrane"/>
    <property type="evidence" value="ECO:0007669"/>
    <property type="project" value="TreeGrafter"/>
</dbReference>
<evidence type="ECO:0000256" key="2">
    <source>
        <dbReference type="ARBA" id="ARBA00005585"/>
    </source>
</evidence>
<dbReference type="Gene3D" id="1.20.1640.10">
    <property type="entry name" value="Multidrug efflux transporter AcrB transmembrane domain"/>
    <property type="match status" value="2"/>
</dbReference>
<evidence type="ECO:0000256" key="9">
    <source>
        <dbReference type="ARBA" id="ARBA00023157"/>
    </source>
</evidence>
<comment type="similarity">
    <text evidence="2">Belongs to the patched family.</text>
</comment>
<reference evidence="15 16" key="1">
    <citation type="journal article" date="2010" name="Science">
        <title>Genomic comparison of the ants Camponotus floridanus and Harpegnathos saltator.</title>
        <authorList>
            <person name="Bonasio R."/>
            <person name="Zhang G."/>
            <person name="Ye C."/>
            <person name="Mutti N.S."/>
            <person name="Fang X."/>
            <person name="Qin N."/>
            <person name="Donahue G."/>
            <person name="Yang P."/>
            <person name="Li Q."/>
            <person name="Li C."/>
            <person name="Zhang P."/>
            <person name="Huang Z."/>
            <person name="Berger S.L."/>
            <person name="Reinberg D."/>
            <person name="Wang J."/>
            <person name="Liebig J."/>
        </authorList>
    </citation>
    <scope>NUCLEOTIDE SEQUENCE [LARGE SCALE GENOMIC DNA]</scope>
    <source>
        <strain evidence="16">C129</strain>
    </source>
</reference>
<organism evidence="16">
    <name type="scientific">Camponotus floridanus</name>
    <name type="common">Florida carpenter ant</name>
    <dbReference type="NCBI Taxonomy" id="104421"/>
    <lineage>
        <taxon>Eukaryota</taxon>
        <taxon>Metazoa</taxon>
        <taxon>Ecdysozoa</taxon>
        <taxon>Arthropoda</taxon>
        <taxon>Hexapoda</taxon>
        <taxon>Insecta</taxon>
        <taxon>Pterygota</taxon>
        <taxon>Neoptera</taxon>
        <taxon>Endopterygota</taxon>
        <taxon>Hymenoptera</taxon>
        <taxon>Apocrita</taxon>
        <taxon>Aculeata</taxon>
        <taxon>Formicoidea</taxon>
        <taxon>Formicidae</taxon>
        <taxon>Formicinae</taxon>
        <taxon>Camponotus</taxon>
    </lineage>
</organism>
<feature type="transmembrane region" description="Helical" evidence="12">
    <location>
        <begin position="750"/>
        <end position="772"/>
    </location>
</feature>
<keyword evidence="7" id="KW-0443">Lipid metabolism</keyword>
<dbReference type="PANTHER" id="PTHR45727">
    <property type="entry name" value="NPC INTRACELLULAR CHOLESTEROL TRANSPORTER 1"/>
    <property type="match status" value="1"/>
</dbReference>
<dbReference type="Pfam" id="PF16414">
    <property type="entry name" value="NPC1_N"/>
    <property type="match status" value="1"/>
</dbReference>
<dbReference type="SUPFAM" id="SSF82866">
    <property type="entry name" value="Multidrug efflux transporter AcrB transmembrane domain"/>
    <property type="match status" value="2"/>
</dbReference>
<evidence type="ECO:0000256" key="8">
    <source>
        <dbReference type="ARBA" id="ARBA00023136"/>
    </source>
</evidence>
<keyword evidence="4 12" id="KW-0812">Transmembrane</keyword>
<dbReference type="PANTHER" id="PTHR45727:SF6">
    <property type="entry name" value="NPC INTRACELLULAR CHOLESTEROL TRANSPORTER 1 HOMOLOG 1B"/>
    <property type="match status" value="1"/>
</dbReference>
<evidence type="ECO:0000259" key="14">
    <source>
        <dbReference type="PROSITE" id="PS50156"/>
    </source>
</evidence>
<sequence>MRRVVFSLLFALCGILISAKEEEYHCVWYGQCGISGIFPRTCVAKNITARSINNPEAEDILQRKCPHFFENGEESPKICCNAEQIITMDSSMDMAAGVFSRCATCIKNMFRFICDITCSPKQSQFVNVTKSATEDGHEYVVESEIHVTEQYINATYDSCKNIINPSTGRLAMDLACGSHGASGCSPKLWYEFIGDTNTNPMTPFQMNYVYDIPDIWGEDPWDAEAKKCSEPYDNFSIPCSCVDCPTACPFTKLEIVKDTFMIGKFNGYGVIAAICVVVFTIIASFIYGLLLRINKNRKGSSKTPVRKTNRNCSQRYQKNFEIAFAAWGKAFAKYPVVILFTISYIVLGLSYGINYLVVTINPIEIWASPSSRSRTEKDYFDNKFQPFYRTEQIFIKSINLNIIKHETANGIIEFGPVFNKEFLLAVYDLQQQILQLGQETDEGLEKICYAPVQSEFIGPITLDLCTVQNVWGYFQNNIELFNETETSDGYEINYLDHLYKCMQNPFNPDCLAPYKGPIIPAIAIGGYLKEGEYDSENYNKATGLVLTFLVRNSLNEEDLVPIIKWEQRFLDFMAKWDQNDRPNFMDVAWTTEKSIQDELDRTSKAEVITMVISYLLMFVYVALALGRIKLSLIGCFRESRIVLSIGGIILVIASVSCSLGVFGYAGVPTTLLTIEVIPFLILAVGVDNIFILVQNHQRIPRHADQSISEHIGTVMAAVGPSMLLTSMSEFFCFLIGAFSSMPAVNTFAMYASLSILINFLLQITAFVALLALDSRRAENNRLDVFCCISTKENSETEGYIYKGFVHTIFERIYTPFLMKTPVRMIVLVIFVAVVTTHVIIVPQVEIGLDQKLSMPEDSYVLKYFKYMDELLSMGPPVYFVLTKGLNYSNTEVQNVVCGSQGCNTDSLYSQIYSAAKQSSISYLSKAASSWIDDYIDWSTIDQCCKYFPNNQSFCPHNYKQVCKKCKIPVDTNTSRPDEENFRKYIPYFIQDIPDEDCAKAGRAAYFDAITFDYDEFNLTNVGDTYFMGYHTPLKKSSDWYESLRAARAISENITNMINDANISKVEKVKIIFFALLLNAKIYEFLQASGISVEFCSHIVHSYVTSTAITKIGKASEALSVMGSSVFSGITLTKFVGITVLAFAKSQIFRVFYFRMYLGIVLFGAAHGLIFLPVLLSFVGKS</sequence>
<name>E2ARF1_CAMFO</name>
<dbReference type="GO" id="GO:0030299">
    <property type="term" value="P:intestinal cholesterol absorption"/>
    <property type="evidence" value="ECO:0007669"/>
    <property type="project" value="TreeGrafter"/>
</dbReference>
<feature type="transmembrane region" description="Helical" evidence="12">
    <location>
        <begin position="1120"/>
        <end position="1143"/>
    </location>
</feature>
<proteinExistence type="inferred from homology"/>
<dbReference type="Pfam" id="PF12349">
    <property type="entry name" value="Sterol-sensing"/>
    <property type="match status" value="1"/>
</dbReference>
<gene>
    <name evidence="15" type="ORF">EAG_09573</name>
</gene>
<evidence type="ECO:0000256" key="12">
    <source>
        <dbReference type="SAM" id="Phobius"/>
    </source>
</evidence>
<evidence type="ECO:0000313" key="15">
    <source>
        <dbReference type="EMBL" id="EFN63960.1"/>
    </source>
</evidence>
<comment type="catalytic activity">
    <reaction evidence="11">
        <text>cholesterol(in) = cholesterol(out)</text>
        <dbReference type="Rhea" id="RHEA:39747"/>
        <dbReference type="ChEBI" id="CHEBI:16113"/>
    </reaction>
</comment>
<dbReference type="OMA" id="NIFIMVH"/>
<dbReference type="FunFam" id="1.20.1640.10:FF:000008">
    <property type="entry name" value="NPC intracellular cholesterol transporter 1"/>
    <property type="match status" value="1"/>
</dbReference>
<keyword evidence="3" id="KW-0813">Transport</keyword>
<protein>
    <submittedName>
        <fullName evidence="15">Niemann-Pick C1 protein</fullName>
    </submittedName>
</protein>
<feature type="transmembrane region" description="Helical" evidence="12">
    <location>
        <begin position="824"/>
        <end position="844"/>
    </location>
</feature>
<dbReference type="OrthoDB" id="6510177at2759"/>
<keyword evidence="10" id="KW-0325">Glycoprotein</keyword>
<feature type="domain" description="SSD" evidence="14">
    <location>
        <begin position="606"/>
        <end position="772"/>
    </location>
</feature>
<evidence type="ECO:0000256" key="10">
    <source>
        <dbReference type="ARBA" id="ARBA00023180"/>
    </source>
</evidence>
<evidence type="ECO:0000256" key="6">
    <source>
        <dbReference type="ARBA" id="ARBA00022989"/>
    </source>
</evidence>
<feature type="transmembrane region" description="Helical" evidence="12">
    <location>
        <begin position="714"/>
        <end position="738"/>
    </location>
</feature>
<dbReference type="GO" id="GO:0015485">
    <property type="term" value="F:cholesterol binding"/>
    <property type="evidence" value="ECO:0007669"/>
    <property type="project" value="TreeGrafter"/>
</dbReference>
<feature type="transmembrane region" description="Helical" evidence="12">
    <location>
        <begin position="640"/>
        <end position="665"/>
    </location>
</feature>
<feature type="transmembrane region" description="Helical" evidence="12">
    <location>
        <begin position="267"/>
        <end position="290"/>
    </location>
</feature>
<keyword evidence="8 12" id="KW-0472">Membrane</keyword>
<feature type="transmembrane region" description="Helical" evidence="12">
    <location>
        <begin position="336"/>
        <end position="358"/>
    </location>
</feature>
<evidence type="ECO:0000256" key="4">
    <source>
        <dbReference type="ARBA" id="ARBA00022692"/>
    </source>
</evidence>
<keyword evidence="16" id="KW-1185">Reference proteome</keyword>
<evidence type="ECO:0000256" key="7">
    <source>
        <dbReference type="ARBA" id="ARBA00023098"/>
    </source>
</evidence>
<feature type="transmembrane region" description="Helical" evidence="12">
    <location>
        <begin position="1155"/>
        <end position="1178"/>
    </location>
</feature>
<evidence type="ECO:0000313" key="16">
    <source>
        <dbReference type="Proteomes" id="UP000000311"/>
    </source>
</evidence>
<dbReference type="InterPro" id="IPR032190">
    <property type="entry name" value="NPC1_N"/>
</dbReference>
<dbReference type="PROSITE" id="PS50156">
    <property type="entry name" value="SSD"/>
    <property type="match status" value="1"/>
</dbReference>
<dbReference type="InterPro" id="IPR053958">
    <property type="entry name" value="HMGCR/SNAP/NPC1-like_SSD"/>
</dbReference>
<feature type="transmembrane region" description="Helical" evidence="12">
    <location>
        <begin position="607"/>
        <end position="628"/>
    </location>
</feature>
<keyword evidence="6 12" id="KW-1133">Transmembrane helix</keyword>
<dbReference type="GO" id="GO:0012505">
    <property type="term" value="C:endomembrane system"/>
    <property type="evidence" value="ECO:0007669"/>
    <property type="project" value="UniProtKB-SubCell"/>
</dbReference>
<evidence type="ECO:0000256" key="1">
    <source>
        <dbReference type="ARBA" id="ARBA00004127"/>
    </source>
</evidence>
<evidence type="ECO:0000256" key="5">
    <source>
        <dbReference type="ARBA" id="ARBA00022729"/>
    </source>
</evidence>
<keyword evidence="9" id="KW-1015">Disulfide bond</keyword>
<feature type="signal peptide" evidence="13">
    <location>
        <begin position="1"/>
        <end position="19"/>
    </location>
</feature>
<feature type="transmembrane region" description="Helical" evidence="12">
    <location>
        <begin position="671"/>
        <end position="693"/>
    </location>
</feature>
<dbReference type="InterPro" id="IPR000731">
    <property type="entry name" value="SSD"/>
</dbReference>
<dbReference type="GO" id="GO:0015918">
    <property type="term" value="P:sterol transport"/>
    <property type="evidence" value="ECO:0007669"/>
    <property type="project" value="TreeGrafter"/>
</dbReference>
<dbReference type="AlphaFoldDB" id="E2ARF1"/>
<keyword evidence="5 13" id="KW-0732">Signal</keyword>
<evidence type="ECO:0000256" key="3">
    <source>
        <dbReference type="ARBA" id="ARBA00022448"/>
    </source>
</evidence>
<dbReference type="InParanoid" id="E2ARF1"/>
<dbReference type="STRING" id="104421.E2ARF1"/>
<feature type="chain" id="PRO_5003156911" evidence="13">
    <location>
        <begin position="20"/>
        <end position="1181"/>
    </location>
</feature>
<comment type="subcellular location">
    <subcellularLocation>
        <location evidence="1">Endomembrane system</location>
        <topology evidence="1">Multi-pass membrane protein</topology>
    </subcellularLocation>
</comment>